<comment type="similarity">
    <text evidence="2">Belongs to the GSP F family.</text>
</comment>
<feature type="transmembrane region" description="Helical" evidence="7">
    <location>
        <begin position="375"/>
        <end position="396"/>
    </location>
</feature>
<organism evidence="9 10">
    <name type="scientific">Defluviitalea saccharophila</name>
    <dbReference type="NCBI Taxonomy" id="879970"/>
    <lineage>
        <taxon>Bacteria</taxon>
        <taxon>Bacillati</taxon>
        <taxon>Bacillota</taxon>
        <taxon>Clostridia</taxon>
        <taxon>Lachnospirales</taxon>
        <taxon>Defluviitaleaceae</taxon>
        <taxon>Defluviitalea</taxon>
    </lineage>
</organism>
<keyword evidence="10" id="KW-1185">Reference proteome</keyword>
<evidence type="ECO:0000256" key="3">
    <source>
        <dbReference type="ARBA" id="ARBA00022475"/>
    </source>
</evidence>
<feature type="transmembrane region" description="Helical" evidence="7">
    <location>
        <begin position="169"/>
        <end position="191"/>
    </location>
</feature>
<dbReference type="PRINTS" id="PR00812">
    <property type="entry name" value="BCTERIALGSPF"/>
</dbReference>
<dbReference type="PANTHER" id="PTHR30012">
    <property type="entry name" value="GENERAL SECRETION PATHWAY PROTEIN"/>
    <property type="match status" value="1"/>
</dbReference>
<feature type="domain" description="Type II secretion system protein GspF" evidence="8">
    <location>
        <begin position="70"/>
        <end position="192"/>
    </location>
</feature>
<dbReference type="PANTHER" id="PTHR30012:SF0">
    <property type="entry name" value="TYPE II SECRETION SYSTEM PROTEIN F-RELATED"/>
    <property type="match status" value="1"/>
</dbReference>
<gene>
    <name evidence="9" type="ORF">QBE51_02600</name>
</gene>
<evidence type="ECO:0000259" key="8">
    <source>
        <dbReference type="Pfam" id="PF00482"/>
    </source>
</evidence>
<name>A0ABZ2Y519_9FIRM</name>
<sequence length="402" mass="45068">MPVYAYKAKDINGAVVKGEVEFESKEEMINHLLSRNLFPLDVKAKNTWNTDLNQLPLFKPKVKTQDIAIFCRQFAVMLESGISIGGTLDILRKQTSNPSFREIIQNVHEEVQKGRSLSEALREHKEFPLILINMVEAGEVSGNLDSSMNQMAIHFEKEMKMQRQIKKAMTYPIIVMVLMVVVVTGMIVFVVPRFVGMFQDADAELPGVTLALMAVSDFMQAKWYIILGVIILLIAGFKYIKRYDEVKHLLDSYALKIPIFGNLNKKIIHANFSRTLCSLMKAGIPIIQTMEVVKKVVQNTIAMEVIDHCIDEIKQGGSLASAMQQSNLFPVMLISMVRIGEESGSLDAIMDKTAAFYEDEVEVAIDQMTTMISPFITLIMGGVVGFIMLAIIMPMFSLATQI</sequence>
<dbReference type="EMBL" id="CP121687">
    <property type="protein sequence ID" value="WZL70443.1"/>
    <property type="molecule type" value="Genomic_DNA"/>
</dbReference>
<feature type="domain" description="Type II secretion system protein GspF" evidence="8">
    <location>
        <begin position="272"/>
        <end position="394"/>
    </location>
</feature>
<evidence type="ECO:0000256" key="6">
    <source>
        <dbReference type="ARBA" id="ARBA00023136"/>
    </source>
</evidence>
<feature type="transmembrane region" description="Helical" evidence="7">
    <location>
        <begin position="223"/>
        <end position="240"/>
    </location>
</feature>
<keyword evidence="3" id="KW-1003">Cell membrane</keyword>
<proteinExistence type="inferred from homology"/>
<dbReference type="RefSeq" id="WP_341877406.1">
    <property type="nucleotide sequence ID" value="NZ_CP121687.1"/>
</dbReference>
<accession>A0ABZ2Y519</accession>
<keyword evidence="5 7" id="KW-1133">Transmembrane helix</keyword>
<evidence type="ECO:0000256" key="5">
    <source>
        <dbReference type="ARBA" id="ARBA00022989"/>
    </source>
</evidence>
<dbReference type="InterPro" id="IPR042094">
    <property type="entry name" value="T2SS_GspF_sf"/>
</dbReference>
<keyword evidence="6 7" id="KW-0472">Membrane</keyword>
<evidence type="ECO:0000256" key="4">
    <source>
        <dbReference type="ARBA" id="ARBA00022692"/>
    </source>
</evidence>
<dbReference type="Gene3D" id="1.20.81.30">
    <property type="entry name" value="Type II secretion system (T2SS), domain F"/>
    <property type="match status" value="2"/>
</dbReference>
<keyword evidence="4 7" id="KW-0812">Transmembrane</keyword>
<evidence type="ECO:0000313" key="9">
    <source>
        <dbReference type="EMBL" id="WZL70443.1"/>
    </source>
</evidence>
<evidence type="ECO:0000313" key="10">
    <source>
        <dbReference type="Proteomes" id="UP001486565"/>
    </source>
</evidence>
<dbReference type="InterPro" id="IPR003004">
    <property type="entry name" value="GspF/PilC"/>
</dbReference>
<evidence type="ECO:0000256" key="1">
    <source>
        <dbReference type="ARBA" id="ARBA00004651"/>
    </source>
</evidence>
<reference evidence="9 10" key="1">
    <citation type="submission" date="2023-03" db="EMBL/GenBank/DDBJ databases">
        <title>Novel Species.</title>
        <authorList>
            <person name="Ma S."/>
        </authorList>
    </citation>
    <scope>NUCLEOTIDE SEQUENCE [LARGE SCALE GENOMIC DNA]</scope>
    <source>
        <strain evidence="9 10">LIND6LT2</strain>
    </source>
</reference>
<dbReference type="InterPro" id="IPR018076">
    <property type="entry name" value="T2SS_GspF_dom"/>
</dbReference>
<dbReference type="Pfam" id="PF00482">
    <property type="entry name" value="T2SSF"/>
    <property type="match status" value="2"/>
</dbReference>
<protein>
    <submittedName>
        <fullName evidence="9">Type II secretion system F family protein</fullName>
    </submittedName>
</protein>
<comment type="subcellular location">
    <subcellularLocation>
        <location evidence="1">Cell membrane</location>
        <topology evidence="1">Multi-pass membrane protein</topology>
    </subcellularLocation>
</comment>
<evidence type="ECO:0000256" key="2">
    <source>
        <dbReference type="ARBA" id="ARBA00005745"/>
    </source>
</evidence>
<evidence type="ECO:0000256" key="7">
    <source>
        <dbReference type="SAM" id="Phobius"/>
    </source>
</evidence>
<dbReference type="Proteomes" id="UP001486565">
    <property type="component" value="Chromosome"/>
</dbReference>